<sequence>MEDGVVPTYLLPQMKSIWLDEDEEAEKLYGLQAQQFMAGDDDDEKLGVKMINSNKPLLKNMELIKPLNNSNNFNSNDDEDYYYLKNNKRLSKKKQLINFFKNKEFNGQKLLGKKISSPFGFQHISHAADSSEDELTTEATTNEESKQEVLLPSIDDNEHGGNDSSHPNVPTHTRSLSKAFVTETIPESYNNSTLQSRNLLRTYRTSMGRSVSTSSSQYSKQSTIDTIRTSRITSTVTMATSIADSPVKRQLRTSDSEKKHIDSGYARDSNSSNISLEYLKSYTFPTVLQDKDIFDLENIELLNTATSMSTSDDNDNDNETEHAGEETLLESDFQPSLRDATKSDPNLLASSRLENGWFKKTGTGSLSRKSLDDDILTYYLEPRGLDSPERPSSFRYSSYGKIITQTPPQS</sequence>
<feature type="region of interest" description="Disordered" evidence="1">
    <location>
        <begin position="382"/>
        <end position="410"/>
    </location>
</feature>
<feature type="region of interest" description="Disordered" evidence="1">
    <location>
        <begin position="128"/>
        <end position="173"/>
    </location>
</feature>
<dbReference type="RefSeq" id="XP_001646723.1">
    <property type="nucleotide sequence ID" value="XM_001646673.1"/>
</dbReference>
<feature type="region of interest" description="Disordered" evidence="1">
    <location>
        <begin position="307"/>
        <end position="345"/>
    </location>
</feature>
<feature type="compositionally biased region" description="Basic and acidic residues" evidence="1">
    <location>
        <begin position="252"/>
        <end position="262"/>
    </location>
</feature>
<dbReference type="EMBL" id="DS480384">
    <property type="protein sequence ID" value="EDO18865.1"/>
    <property type="molecule type" value="Genomic_DNA"/>
</dbReference>
<dbReference type="STRING" id="436907.A7TFQ7"/>
<dbReference type="KEGG" id="vpo:Kpol_1023p34"/>
<dbReference type="eggNOG" id="ENOG502S2B5">
    <property type="taxonomic scope" value="Eukaryota"/>
</dbReference>
<evidence type="ECO:0000313" key="2">
    <source>
        <dbReference type="EMBL" id="EDO18865.1"/>
    </source>
</evidence>
<evidence type="ECO:0000256" key="1">
    <source>
        <dbReference type="SAM" id="MobiDB-lite"/>
    </source>
</evidence>
<reference evidence="2 3" key="1">
    <citation type="journal article" date="2007" name="Proc. Natl. Acad. Sci. U.S.A.">
        <title>Independent sorting-out of thousands of duplicated gene pairs in two yeast species descended from a whole-genome duplication.</title>
        <authorList>
            <person name="Scannell D.R."/>
            <person name="Frank A.C."/>
            <person name="Conant G.C."/>
            <person name="Byrne K.P."/>
            <person name="Woolfit M."/>
            <person name="Wolfe K.H."/>
        </authorList>
    </citation>
    <scope>NUCLEOTIDE SEQUENCE [LARGE SCALE GENOMIC DNA]</scope>
    <source>
        <strain evidence="3">ATCC 22028 / DSM 70294 / BCRC 21397 / CBS 2163 / NBRC 10782 / NRRL Y-8283 / UCD 57-17</strain>
    </source>
</reference>
<accession>A7TFQ7</accession>
<dbReference type="OrthoDB" id="4070688at2759"/>
<proteinExistence type="predicted"/>
<evidence type="ECO:0008006" key="4">
    <source>
        <dbReference type="Google" id="ProtNLM"/>
    </source>
</evidence>
<dbReference type="FunCoup" id="A7TFQ7">
    <property type="interactions" value="83"/>
</dbReference>
<evidence type="ECO:0000313" key="3">
    <source>
        <dbReference type="Proteomes" id="UP000000267"/>
    </source>
</evidence>
<gene>
    <name evidence="2" type="ORF">Kpol_1023p34</name>
</gene>
<name>A7TFQ7_VANPO</name>
<dbReference type="PhylomeDB" id="A7TFQ7"/>
<dbReference type="HOGENOM" id="CLU_045871_0_0_1"/>
<keyword evidence="3" id="KW-1185">Reference proteome</keyword>
<dbReference type="GeneID" id="5547181"/>
<dbReference type="OMA" id="PFAFQHI"/>
<dbReference type="AlphaFoldDB" id="A7TFQ7"/>
<dbReference type="Proteomes" id="UP000000267">
    <property type="component" value="Unassembled WGS sequence"/>
</dbReference>
<feature type="compositionally biased region" description="Polar residues" evidence="1">
    <location>
        <begin position="162"/>
        <end position="173"/>
    </location>
</feature>
<feature type="region of interest" description="Disordered" evidence="1">
    <location>
        <begin position="247"/>
        <end position="267"/>
    </location>
</feature>
<organism evidence="3">
    <name type="scientific">Vanderwaltozyma polyspora (strain ATCC 22028 / DSM 70294 / BCRC 21397 / CBS 2163 / NBRC 10782 / NRRL Y-8283 / UCD 57-17)</name>
    <name type="common">Kluyveromyces polysporus</name>
    <dbReference type="NCBI Taxonomy" id="436907"/>
    <lineage>
        <taxon>Eukaryota</taxon>
        <taxon>Fungi</taxon>
        <taxon>Dikarya</taxon>
        <taxon>Ascomycota</taxon>
        <taxon>Saccharomycotina</taxon>
        <taxon>Saccharomycetes</taxon>
        <taxon>Saccharomycetales</taxon>
        <taxon>Saccharomycetaceae</taxon>
        <taxon>Vanderwaltozyma</taxon>
    </lineage>
</organism>
<protein>
    <recommendedName>
        <fullName evidence="4">CRIB domain-containing protein</fullName>
    </recommendedName>
</protein>
<dbReference type="InParanoid" id="A7TFQ7"/>